<dbReference type="Proteomes" id="UP000538566">
    <property type="component" value="Unassembled WGS sequence"/>
</dbReference>
<accession>A0A7W7AF15</accession>
<proteinExistence type="predicted"/>
<evidence type="ECO:0000259" key="1">
    <source>
        <dbReference type="Pfam" id="PF00899"/>
    </source>
</evidence>
<dbReference type="SUPFAM" id="SSF69572">
    <property type="entry name" value="Activating enzymes of the ubiquitin-like proteins"/>
    <property type="match status" value="1"/>
</dbReference>
<organism evidence="2 3">
    <name type="scientific">Novosphingobium taihuense</name>
    <dbReference type="NCBI Taxonomy" id="260085"/>
    <lineage>
        <taxon>Bacteria</taxon>
        <taxon>Pseudomonadati</taxon>
        <taxon>Pseudomonadota</taxon>
        <taxon>Alphaproteobacteria</taxon>
        <taxon>Sphingomonadales</taxon>
        <taxon>Sphingomonadaceae</taxon>
        <taxon>Novosphingobium</taxon>
    </lineage>
</organism>
<dbReference type="Gene3D" id="3.40.50.720">
    <property type="entry name" value="NAD(P)-binding Rossmann-like Domain"/>
    <property type="match status" value="1"/>
</dbReference>
<evidence type="ECO:0000313" key="3">
    <source>
        <dbReference type="Proteomes" id="UP000538566"/>
    </source>
</evidence>
<dbReference type="Pfam" id="PF00899">
    <property type="entry name" value="ThiF"/>
    <property type="match status" value="1"/>
</dbReference>
<comment type="caution">
    <text evidence="2">The sequence shown here is derived from an EMBL/GenBank/DDBJ whole genome shotgun (WGS) entry which is preliminary data.</text>
</comment>
<dbReference type="GO" id="GO:0008641">
    <property type="term" value="F:ubiquitin-like modifier activating enzyme activity"/>
    <property type="evidence" value="ECO:0007669"/>
    <property type="project" value="InterPro"/>
</dbReference>
<sequence>MTDAADIMDRHMRAVTGLGDGSGIVVRVVAGPLTHRSDQQLLASLVNLLCRMVGSVREIVLDTAELPLTIVLPSGAVPGLAFDRLRDFVHWAVGDAVRVTRTLGHDDAYTISLDPAAPPEMVDLYVTGAGWIAWIGARQPDLVIGSDAPNPIGPWFAACLAAAEVFKRSRGLERGRFARDEGYALWDGATGSLPTLRDGPSLEGCVLPPFYLVGGGAVGQALVALLGTSEIPSFIVTIDDDVHDRTNLNRCAIAGKDDVTHPKIDAVTRYRGLTGLAGVEFQGTLQQFHQRGPLAEMPAELHTKQANDQFDLIVSAVDKNTSRWDLQGLAPGRIIGGSTDQLTAKAMTYGEHADGPCLACHNPREEDGARRRVFEQKIRGLDEPAARALLNTLGINAAEADAVLAYVRDAPVCGSLGDRVLRSLATTAPSEFSVSFVSLAAAILAFVRLIQISCFADTAPVRSVMSSMAFRNLSYADDGLAHDAKCPFCRGSR</sequence>
<dbReference type="GO" id="GO:0016779">
    <property type="term" value="F:nucleotidyltransferase activity"/>
    <property type="evidence" value="ECO:0007669"/>
    <property type="project" value="UniProtKB-KW"/>
</dbReference>
<gene>
    <name evidence="2" type="ORF">GGR37_004122</name>
</gene>
<keyword evidence="3" id="KW-1185">Reference proteome</keyword>
<dbReference type="InterPro" id="IPR035985">
    <property type="entry name" value="Ubiquitin-activating_enz"/>
</dbReference>
<feature type="domain" description="THIF-type NAD/FAD binding fold" evidence="1">
    <location>
        <begin position="212"/>
        <end position="409"/>
    </location>
</feature>
<dbReference type="AlphaFoldDB" id="A0A7W7AF15"/>
<dbReference type="EMBL" id="JACHOA010000013">
    <property type="protein sequence ID" value="MBB4615818.1"/>
    <property type="molecule type" value="Genomic_DNA"/>
</dbReference>
<keyword evidence="2" id="KW-0808">Transferase</keyword>
<dbReference type="OrthoDB" id="8244826at2"/>
<name>A0A7W7AF15_9SPHN</name>
<dbReference type="RefSeq" id="WP_144908047.1">
    <property type="nucleotide sequence ID" value="NZ_JACHOA010000013.1"/>
</dbReference>
<dbReference type="InterPro" id="IPR000594">
    <property type="entry name" value="ThiF_NAD_FAD-bd"/>
</dbReference>
<protein>
    <submittedName>
        <fullName evidence="2">Molybdopterin/thiamine biosynthesis adenylyltransferase</fullName>
    </submittedName>
</protein>
<reference evidence="2 3" key="1">
    <citation type="submission" date="2020-08" db="EMBL/GenBank/DDBJ databases">
        <title>Genomic Encyclopedia of Type Strains, Phase IV (KMG-IV): sequencing the most valuable type-strain genomes for metagenomic binning, comparative biology and taxonomic classification.</title>
        <authorList>
            <person name="Goeker M."/>
        </authorList>
    </citation>
    <scope>NUCLEOTIDE SEQUENCE [LARGE SCALE GENOMIC DNA]</scope>
    <source>
        <strain evidence="2 3">DSM 17507</strain>
    </source>
</reference>
<keyword evidence="2" id="KW-0548">Nucleotidyltransferase</keyword>
<evidence type="ECO:0000313" key="2">
    <source>
        <dbReference type="EMBL" id="MBB4615818.1"/>
    </source>
</evidence>